<keyword evidence="14" id="KW-1185">Reference proteome</keyword>
<keyword evidence="10" id="KW-0408">Iron</keyword>
<evidence type="ECO:0000256" key="3">
    <source>
        <dbReference type="ARBA" id="ARBA00004586"/>
    </source>
</evidence>
<dbReference type="OrthoDB" id="1470350at2759"/>
<dbReference type="InterPro" id="IPR001128">
    <property type="entry name" value="Cyt_P450"/>
</dbReference>
<dbReference type="GO" id="GO:0016705">
    <property type="term" value="F:oxidoreductase activity, acting on paired donors, with incorporation or reduction of molecular oxygen"/>
    <property type="evidence" value="ECO:0007669"/>
    <property type="project" value="InterPro"/>
</dbReference>
<dbReference type="GO" id="GO:0005506">
    <property type="term" value="F:iron ion binding"/>
    <property type="evidence" value="ECO:0007669"/>
    <property type="project" value="InterPro"/>
</dbReference>
<keyword evidence="6" id="KW-0479">Metal-binding</keyword>
<dbReference type="GO" id="GO:0004497">
    <property type="term" value="F:monooxygenase activity"/>
    <property type="evidence" value="ECO:0007669"/>
    <property type="project" value="InterPro"/>
</dbReference>
<dbReference type="PANTHER" id="PTHR24291">
    <property type="entry name" value="CYTOCHROME P450 FAMILY 4"/>
    <property type="match status" value="1"/>
</dbReference>
<keyword evidence="8" id="KW-0492">Microsome</keyword>
<dbReference type="EMBL" id="CAJVCH010084676">
    <property type="protein sequence ID" value="CAG7721952.1"/>
    <property type="molecule type" value="Genomic_DNA"/>
</dbReference>
<evidence type="ECO:0000256" key="7">
    <source>
        <dbReference type="ARBA" id="ARBA00022824"/>
    </source>
</evidence>
<feature type="transmembrane region" description="Helical" evidence="12">
    <location>
        <begin position="6"/>
        <end position="26"/>
    </location>
</feature>
<accession>A0A8J2NX42</accession>
<keyword evidence="12" id="KW-1133">Transmembrane helix</keyword>
<evidence type="ECO:0000256" key="5">
    <source>
        <dbReference type="ARBA" id="ARBA00022617"/>
    </source>
</evidence>
<comment type="similarity">
    <text evidence="4">Belongs to the cytochrome P450 family.</text>
</comment>
<evidence type="ECO:0000256" key="8">
    <source>
        <dbReference type="ARBA" id="ARBA00022848"/>
    </source>
</evidence>
<comment type="cofactor">
    <cofactor evidence="1">
        <name>heme</name>
        <dbReference type="ChEBI" id="CHEBI:30413"/>
    </cofactor>
</comment>
<dbReference type="GO" id="GO:0005789">
    <property type="term" value="C:endoplasmic reticulum membrane"/>
    <property type="evidence" value="ECO:0007669"/>
    <property type="project" value="UniProtKB-SubCell"/>
</dbReference>
<dbReference type="PANTHER" id="PTHR24291:SF189">
    <property type="entry name" value="CYTOCHROME P450 4C3-RELATED"/>
    <property type="match status" value="1"/>
</dbReference>
<keyword evidence="11 12" id="KW-0472">Membrane</keyword>
<evidence type="ECO:0000256" key="9">
    <source>
        <dbReference type="ARBA" id="ARBA00023002"/>
    </source>
</evidence>
<dbReference type="Pfam" id="PF00067">
    <property type="entry name" value="p450"/>
    <property type="match status" value="1"/>
</dbReference>
<evidence type="ECO:0000256" key="10">
    <source>
        <dbReference type="ARBA" id="ARBA00023004"/>
    </source>
</evidence>
<dbReference type="InterPro" id="IPR050196">
    <property type="entry name" value="Cytochrome_P450_Monoox"/>
</dbReference>
<name>A0A8J2NX42_9HEXA</name>
<dbReference type="GO" id="GO:0020037">
    <property type="term" value="F:heme binding"/>
    <property type="evidence" value="ECO:0007669"/>
    <property type="project" value="InterPro"/>
</dbReference>
<sequence length="225" mass="25617">MLGSLLIGLVTLIASVLTYYVYQFWFSRAAKFMRKYPGPKKVFLLGNALDLNKPNEELTRNANFEYPRKYGPRYTISVGNRNYFTSSRAKDIEKLLSSSSHINKGIEYNFVMPWLGEGLLTSKGSKWLSHRKLLTPSFHFKILEEFMEVFNGQSALFVKILGKDSEGGKKALEISQYITLCTLDIICETAMGKSMNAQREKASPYVRAIYESCKQMLGAQWNEGT</sequence>
<protein>
    <recommendedName>
        <fullName evidence="15">Cytochrome P450</fullName>
    </recommendedName>
</protein>
<evidence type="ECO:0000256" key="6">
    <source>
        <dbReference type="ARBA" id="ARBA00022723"/>
    </source>
</evidence>
<evidence type="ECO:0000256" key="12">
    <source>
        <dbReference type="SAM" id="Phobius"/>
    </source>
</evidence>
<keyword evidence="7" id="KW-0256">Endoplasmic reticulum</keyword>
<proteinExistence type="inferred from homology"/>
<keyword evidence="5" id="KW-0349">Heme</keyword>
<organism evidence="13 14">
    <name type="scientific">Allacma fusca</name>
    <dbReference type="NCBI Taxonomy" id="39272"/>
    <lineage>
        <taxon>Eukaryota</taxon>
        <taxon>Metazoa</taxon>
        <taxon>Ecdysozoa</taxon>
        <taxon>Arthropoda</taxon>
        <taxon>Hexapoda</taxon>
        <taxon>Collembola</taxon>
        <taxon>Symphypleona</taxon>
        <taxon>Sminthuridae</taxon>
        <taxon>Allacma</taxon>
    </lineage>
</organism>
<evidence type="ECO:0000256" key="1">
    <source>
        <dbReference type="ARBA" id="ARBA00001971"/>
    </source>
</evidence>
<comment type="caution">
    <text evidence="13">The sequence shown here is derived from an EMBL/GenBank/DDBJ whole genome shotgun (WGS) entry which is preliminary data.</text>
</comment>
<comment type="subcellular location">
    <subcellularLocation>
        <location evidence="3">Endoplasmic reticulum membrane</location>
    </subcellularLocation>
    <subcellularLocation>
        <location evidence="2">Microsome membrane</location>
    </subcellularLocation>
</comment>
<dbReference type="Proteomes" id="UP000708208">
    <property type="component" value="Unassembled WGS sequence"/>
</dbReference>
<evidence type="ECO:0000256" key="4">
    <source>
        <dbReference type="ARBA" id="ARBA00010617"/>
    </source>
</evidence>
<dbReference type="AlphaFoldDB" id="A0A8J2NX42"/>
<evidence type="ECO:0000256" key="2">
    <source>
        <dbReference type="ARBA" id="ARBA00004524"/>
    </source>
</evidence>
<reference evidence="13" key="1">
    <citation type="submission" date="2021-06" db="EMBL/GenBank/DDBJ databases">
        <authorList>
            <person name="Hodson N. C."/>
            <person name="Mongue J. A."/>
            <person name="Jaron S. K."/>
        </authorList>
    </citation>
    <scope>NUCLEOTIDE SEQUENCE</scope>
</reference>
<gene>
    <name evidence="13" type="ORF">AFUS01_LOCUS11136</name>
</gene>
<evidence type="ECO:0000313" key="13">
    <source>
        <dbReference type="EMBL" id="CAG7721952.1"/>
    </source>
</evidence>
<keyword evidence="9" id="KW-0560">Oxidoreductase</keyword>
<evidence type="ECO:0008006" key="15">
    <source>
        <dbReference type="Google" id="ProtNLM"/>
    </source>
</evidence>
<evidence type="ECO:0000313" key="14">
    <source>
        <dbReference type="Proteomes" id="UP000708208"/>
    </source>
</evidence>
<evidence type="ECO:0000256" key="11">
    <source>
        <dbReference type="ARBA" id="ARBA00023136"/>
    </source>
</evidence>
<keyword evidence="12" id="KW-0812">Transmembrane</keyword>